<dbReference type="PANTHER" id="PTHR11960">
    <property type="entry name" value="EUKARYOTIC TRANSLATION INITIATION FACTOR 4E RELATED"/>
    <property type="match status" value="1"/>
</dbReference>
<keyword evidence="5 7" id="KW-0648">Protein biosynthesis</keyword>
<sequence>HLMELFSYPDNYQFKHPLEHTWTLWYLDSNRTKNWEDCLMEVGSFGTVEDFWCLFHHIKRASELKPGCDYSLFKKGITPMWEDKANKDGGRWIINLEKRITHAKLDHYWLEIAMCLIGECFHGLNDKINGATINIRTKQNKIGLWTNTEDRSTVVRIGMKVKELMGIAPSQVIHFQIHKDCQEKKPTEQLNKLNTYYV</sequence>
<accession>A0A161MIY9</accession>
<dbReference type="EMBL" id="GEMB01001370">
    <property type="protein sequence ID" value="JAS01786.1"/>
    <property type="molecule type" value="Transcribed_RNA"/>
</dbReference>
<dbReference type="GO" id="GO:0003743">
    <property type="term" value="F:translation initiation factor activity"/>
    <property type="evidence" value="ECO:0007669"/>
    <property type="project" value="UniProtKB-KW"/>
</dbReference>
<dbReference type="InterPro" id="IPR001040">
    <property type="entry name" value="TIF_eIF_4E"/>
</dbReference>
<dbReference type="GO" id="GO:0000340">
    <property type="term" value="F:RNA 7-methylguanosine cap binding"/>
    <property type="evidence" value="ECO:0007669"/>
    <property type="project" value="UniProtKB-ARBA"/>
</dbReference>
<dbReference type="InterPro" id="IPR019770">
    <property type="entry name" value="TIF_eIF_4E_CS"/>
</dbReference>
<dbReference type="PANTHER" id="PTHR11960:SF8">
    <property type="entry name" value="EUKARYOTIC TRANSLATION INITIATION FACTOR 4E1-RELATED"/>
    <property type="match status" value="1"/>
</dbReference>
<dbReference type="AlphaFoldDB" id="A0A161MIY9"/>
<evidence type="ECO:0000256" key="2">
    <source>
        <dbReference type="ARBA" id="ARBA00022540"/>
    </source>
</evidence>
<evidence type="ECO:0000256" key="1">
    <source>
        <dbReference type="ARBA" id="ARBA00009860"/>
    </source>
</evidence>
<dbReference type="Gene3D" id="3.30.760.10">
    <property type="entry name" value="RNA Cap, Translation Initiation Factor Eif4e"/>
    <property type="match status" value="1"/>
</dbReference>
<dbReference type="SUPFAM" id="SSF55418">
    <property type="entry name" value="eIF4e-like"/>
    <property type="match status" value="1"/>
</dbReference>
<evidence type="ECO:0000256" key="3">
    <source>
        <dbReference type="ARBA" id="ARBA00022845"/>
    </source>
</evidence>
<reference evidence="8" key="1">
    <citation type="submission" date="2016-04" db="EMBL/GenBank/DDBJ databases">
        <authorList>
            <person name="Calderon-Fernandez G.M.Sr."/>
        </authorList>
    </citation>
    <scope>NUCLEOTIDE SEQUENCE</scope>
    <source>
        <strain evidence="8">Int1</strain>
        <tissue evidence="8">Integument</tissue>
    </source>
</reference>
<dbReference type="PROSITE" id="PS00813">
    <property type="entry name" value="IF4E"/>
    <property type="match status" value="1"/>
</dbReference>
<reference evidence="8" key="2">
    <citation type="journal article" date="2017" name="J. Med. Entomol.">
        <title>Transcriptome Analysis of the Triatoma infestans (Hemiptera: Reduviidae) Integument.</title>
        <authorList>
            <person name="Calderon-Fernandez G.M."/>
            <person name="Moriconi D.E."/>
            <person name="Dulbecco A.B."/>
            <person name="Juarez M.P."/>
        </authorList>
    </citation>
    <scope>NUCLEOTIDE SEQUENCE</scope>
    <source>
        <strain evidence="8">Int1</strain>
        <tissue evidence="8">Integument</tissue>
    </source>
</reference>
<name>A0A161MIY9_TRIIF</name>
<evidence type="ECO:0000256" key="7">
    <source>
        <dbReference type="RuleBase" id="RU004374"/>
    </source>
</evidence>
<dbReference type="InterPro" id="IPR023398">
    <property type="entry name" value="TIF_eIF4e-like"/>
</dbReference>
<keyword evidence="2 7" id="KW-0396">Initiation factor</keyword>
<dbReference type="GO" id="GO:0016281">
    <property type="term" value="C:eukaryotic translation initiation factor 4F complex"/>
    <property type="evidence" value="ECO:0007669"/>
    <property type="project" value="TreeGrafter"/>
</dbReference>
<keyword evidence="3" id="KW-0810">Translation regulation</keyword>
<evidence type="ECO:0000256" key="6">
    <source>
        <dbReference type="ARBA" id="ARBA00032656"/>
    </source>
</evidence>
<dbReference type="GO" id="GO:0006417">
    <property type="term" value="P:regulation of translation"/>
    <property type="evidence" value="ECO:0007669"/>
    <property type="project" value="UniProtKB-KW"/>
</dbReference>
<evidence type="ECO:0000256" key="4">
    <source>
        <dbReference type="ARBA" id="ARBA00022884"/>
    </source>
</evidence>
<evidence type="ECO:0000256" key="5">
    <source>
        <dbReference type="ARBA" id="ARBA00022917"/>
    </source>
</evidence>
<dbReference type="Pfam" id="PF01652">
    <property type="entry name" value="IF4E"/>
    <property type="match status" value="1"/>
</dbReference>
<keyword evidence="4 7" id="KW-0694">RNA-binding</keyword>
<organism evidence="8">
    <name type="scientific">Triatoma infestans</name>
    <name type="common">Assassin bug</name>
    <dbReference type="NCBI Taxonomy" id="30076"/>
    <lineage>
        <taxon>Eukaryota</taxon>
        <taxon>Metazoa</taxon>
        <taxon>Ecdysozoa</taxon>
        <taxon>Arthropoda</taxon>
        <taxon>Hexapoda</taxon>
        <taxon>Insecta</taxon>
        <taxon>Pterygota</taxon>
        <taxon>Neoptera</taxon>
        <taxon>Paraneoptera</taxon>
        <taxon>Hemiptera</taxon>
        <taxon>Heteroptera</taxon>
        <taxon>Panheteroptera</taxon>
        <taxon>Cimicomorpha</taxon>
        <taxon>Reduviidae</taxon>
        <taxon>Triatominae</taxon>
        <taxon>Triatoma</taxon>
    </lineage>
</organism>
<feature type="non-terminal residue" evidence="8">
    <location>
        <position position="1"/>
    </location>
</feature>
<comment type="similarity">
    <text evidence="1 7">Belongs to the eukaryotic initiation factor 4E family.</text>
</comment>
<evidence type="ECO:0000313" key="8">
    <source>
        <dbReference type="EMBL" id="JAS01786.1"/>
    </source>
</evidence>
<proteinExistence type="inferred from homology"/>
<protein>
    <recommendedName>
        <fullName evidence="6">eIF-4F 25 kDa subunit</fullName>
    </recommendedName>
</protein>